<dbReference type="GO" id="GO:0035447">
    <property type="term" value="F:mycothiol synthase activity"/>
    <property type="evidence" value="ECO:0007669"/>
    <property type="project" value="UniProtKB-EC"/>
</dbReference>
<dbReference type="InterPro" id="IPR000182">
    <property type="entry name" value="GNAT_dom"/>
</dbReference>
<proteinExistence type="predicted"/>
<dbReference type="PANTHER" id="PTHR43138">
    <property type="entry name" value="ACETYLTRANSFERASE, GNAT FAMILY"/>
    <property type="match status" value="1"/>
</dbReference>
<dbReference type="Gene3D" id="3.40.630.30">
    <property type="match status" value="1"/>
</dbReference>
<dbReference type="EMBL" id="LR743504">
    <property type="protein sequence ID" value="CAA2105524.1"/>
    <property type="molecule type" value="Genomic_DNA"/>
</dbReference>
<protein>
    <submittedName>
        <fullName evidence="2">Mycothiol acetyltransferase</fullName>
        <ecNumber evidence="2">2.3.1.189</ecNumber>
    </submittedName>
</protein>
<name>A0A679JAA1_9HYPH</name>
<keyword evidence="2" id="KW-0012">Acyltransferase</keyword>
<gene>
    <name evidence="2" type="primary">mshD_3</name>
    <name evidence="2" type="ORF">MBUL_03235</name>
</gene>
<feature type="domain" description="N-acetyltransferase" evidence="1">
    <location>
        <begin position="5"/>
        <end position="165"/>
    </location>
</feature>
<reference evidence="2" key="1">
    <citation type="submission" date="2019-12" db="EMBL/GenBank/DDBJ databases">
        <authorList>
            <person name="Cremers G."/>
        </authorList>
    </citation>
    <scope>NUCLEOTIDE SEQUENCE</scope>
    <source>
        <strain evidence="2">Mbul1</strain>
    </source>
</reference>
<dbReference type="InterPro" id="IPR052742">
    <property type="entry name" value="Mito_N-acetyltransferase"/>
</dbReference>
<dbReference type="InterPro" id="IPR016181">
    <property type="entry name" value="Acyl_CoA_acyltransferase"/>
</dbReference>
<dbReference type="SUPFAM" id="SSF55729">
    <property type="entry name" value="Acyl-CoA N-acyltransferases (Nat)"/>
    <property type="match status" value="1"/>
</dbReference>
<keyword evidence="2" id="KW-0808">Transferase</keyword>
<evidence type="ECO:0000259" key="1">
    <source>
        <dbReference type="PROSITE" id="PS51186"/>
    </source>
</evidence>
<organism evidence="2">
    <name type="scientific">Methylobacterium bullatum</name>
    <dbReference type="NCBI Taxonomy" id="570505"/>
    <lineage>
        <taxon>Bacteria</taxon>
        <taxon>Pseudomonadati</taxon>
        <taxon>Pseudomonadota</taxon>
        <taxon>Alphaproteobacteria</taxon>
        <taxon>Hyphomicrobiales</taxon>
        <taxon>Methylobacteriaceae</taxon>
        <taxon>Methylobacterium</taxon>
    </lineage>
</organism>
<dbReference type="CDD" id="cd04301">
    <property type="entry name" value="NAT_SF"/>
    <property type="match status" value="1"/>
</dbReference>
<sequence length="170" mass="18084">MTTPLLIRPAEPGDADAIWSILEPVIRAGETYALPRDGSREAMLAYWFAPANQVFVALDGGRVLGTYMLKANQQGGGAHVANAGFMTHPDAVGRGIARAMGQHALDGATRQGFLAMQFNFVVASNTRAVALWESLGFSRIARLPDAFRHPSLGLVAALVMHRKLGADAAS</sequence>
<evidence type="ECO:0000313" key="2">
    <source>
        <dbReference type="EMBL" id="CAA2105524.1"/>
    </source>
</evidence>
<dbReference type="EC" id="2.3.1.189" evidence="2"/>
<dbReference type="AlphaFoldDB" id="A0A679JAA1"/>
<accession>A0A679JAA1</accession>
<dbReference type="PANTHER" id="PTHR43138:SF1">
    <property type="entry name" value="N-ACETYLTRANSFERASE ACA1"/>
    <property type="match status" value="1"/>
</dbReference>
<dbReference type="Pfam" id="PF00583">
    <property type="entry name" value="Acetyltransf_1"/>
    <property type="match status" value="1"/>
</dbReference>
<dbReference type="PROSITE" id="PS51186">
    <property type="entry name" value="GNAT"/>
    <property type="match status" value="1"/>
</dbReference>